<evidence type="ECO:0000313" key="6">
    <source>
        <dbReference type="EMBL" id="ABG94863.1"/>
    </source>
</evidence>
<sequence>MHCYAFAMTETSPAAGAVPFEQVPERPRHRMIDRVAAILELVARSGAGLTLTAVAKALNAPVSSVHGLLNGLVAVGYLDERDRVYTLGTAPYLLNVIAGRPPVTSISHEQLQQVHAEAGLTIALSTSVGDDLFYVDHVSSEPEYAYLAENRLRRSLLRTSAGWLLLADREQRDIWAYLNSRPVADADYIEQFLYALEALRATGVCAAPGVAVEHGDGVSVALRERGRTIATLGVVGVRETIIERRDELAKICLRHAEEWGFR</sequence>
<organism evidence="6 7">
    <name type="scientific">Rhodococcus jostii (strain RHA1)</name>
    <dbReference type="NCBI Taxonomy" id="101510"/>
    <lineage>
        <taxon>Bacteria</taxon>
        <taxon>Bacillati</taxon>
        <taxon>Actinomycetota</taxon>
        <taxon>Actinomycetes</taxon>
        <taxon>Mycobacteriales</taxon>
        <taxon>Nocardiaceae</taxon>
        <taxon>Rhodococcus</taxon>
    </lineage>
</organism>
<dbReference type="SMART" id="SM00346">
    <property type="entry name" value="HTH_ICLR"/>
    <property type="match status" value="1"/>
</dbReference>
<dbReference type="PANTHER" id="PTHR30136">
    <property type="entry name" value="HELIX-TURN-HELIX TRANSCRIPTIONAL REGULATOR, ICLR FAMILY"/>
    <property type="match status" value="1"/>
</dbReference>
<dbReference type="InterPro" id="IPR036390">
    <property type="entry name" value="WH_DNA-bd_sf"/>
</dbReference>
<evidence type="ECO:0000256" key="3">
    <source>
        <dbReference type="ARBA" id="ARBA00023163"/>
    </source>
</evidence>
<accession>Q0SC73</accession>
<proteinExistence type="predicted"/>
<dbReference type="eggNOG" id="COG1414">
    <property type="taxonomic scope" value="Bacteria"/>
</dbReference>
<dbReference type="HOGENOM" id="CLU_062618_5_3_11"/>
<dbReference type="PROSITE" id="PS51078">
    <property type="entry name" value="ICLR_ED"/>
    <property type="match status" value="1"/>
</dbReference>
<feature type="domain" description="HTH iclR-type" evidence="4">
    <location>
        <begin position="29"/>
        <end position="89"/>
    </location>
</feature>
<dbReference type="GO" id="GO:0003700">
    <property type="term" value="F:DNA-binding transcription factor activity"/>
    <property type="evidence" value="ECO:0007669"/>
    <property type="project" value="TreeGrafter"/>
</dbReference>
<dbReference type="Gene3D" id="3.30.450.40">
    <property type="match status" value="1"/>
</dbReference>
<dbReference type="AlphaFoldDB" id="Q0SC73"/>
<evidence type="ECO:0000259" key="5">
    <source>
        <dbReference type="PROSITE" id="PS51078"/>
    </source>
</evidence>
<dbReference type="Proteomes" id="UP000008710">
    <property type="component" value="Chromosome"/>
</dbReference>
<evidence type="ECO:0000313" key="7">
    <source>
        <dbReference type="Proteomes" id="UP000008710"/>
    </source>
</evidence>
<dbReference type="GO" id="GO:0045892">
    <property type="term" value="P:negative regulation of DNA-templated transcription"/>
    <property type="evidence" value="ECO:0007669"/>
    <property type="project" value="TreeGrafter"/>
</dbReference>
<evidence type="ECO:0000259" key="4">
    <source>
        <dbReference type="PROSITE" id="PS51077"/>
    </source>
</evidence>
<gene>
    <name evidence="6" type="ordered locus">RHA1_ro03060</name>
</gene>
<dbReference type="SUPFAM" id="SSF55781">
    <property type="entry name" value="GAF domain-like"/>
    <property type="match status" value="1"/>
</dbReference>
<dbReference type="PROSITE" id="PS51077">
    <property type="entry name" value="HTH_ICLR"/>
    <property type="match status" value="1"/>
</dbReference>
<dbReference type="PANTHER" id="PTHR30136:SF35">
    <property type="entry name" value="HTH-TYPE TRANSCRIPTIONAL REGULATOR RV1719"/>
    <property type="match status" value="1"/>
</dbReference>
<dbReference type="Pfam" id="PF01614">
    <property type="entry name" value="IclR_C"/>
    <property type="match status" value="1"/>
</dbReference>
<dbReference type="InterPro" id="IPR005471">
    <property type="entry name" value="Tscrpt_reg_IclR_N"/>
</dbReference>
<protein>
    <submittedName>
        <fullName evidence="6">Probable transciptional regulator, IclR family protein</fullName>
    </submittedName>
</protein>
<dbReference type="KEGG" id="rha:RHA1_ro03060"/>
<dbReference type="Gene3D" id="1.10.10.10">
    <property type="entry name" value="Winged helix-like DNA-binding domain superfamily/Winged helix DNA-binding domain"/>
    <property type="match status" value="1"/>
</dbReference>
<keyword evidence="3" id="KW-0804">Transcription</keyword>
<dbReference type="PATRIC" id="fig|101510.16.peg.3091"/>
<reference evidence="7" key="1">
    <citation type="journal article" date="2006" name="Proc. Natl. Acad. Sci. U.S.A.">
        <title>The complete genome of Rhodococcus sp. RHA1 provides insights into a catabolic powerhouse.</title>
        <authorList>
            <person name="McLeod M.P."/>
            <person name="Warren R.L."/>
            <person name="Hsiao W.W.L."/>
            <person name="Araki N."/>
            <person name="Myhre M."/>
            <person name="Fernandes C."/>
            <person name="Miyazawa D."/>
            <person name="Wong W."/>
            <person name="Lillquist A.L."/>
            <person name="Wang D."/>
            <person name="Dosanjh M."/>
            <person name="Hara H."/>
            <person name="Petrescu A."/>
            <person name="Morin R.D."/>
            <person name="Yang G."/>
            <person name="Stott J.M."/>
            <person name="Schein J.E."/>
            <person name="Shin H."/>
            <person name="Smailus D."/>
            <person name="Siddiqui A.S."/>
            <person name="Marra M.A."/>
            <person name="Jones S.J.M."/>
            <person name="Holt R."/>
            <person name="Brinkman F.S.L."/>
            <person name="Miyauchi K."/>
            <person name="Fukuda M."/>
            <person name="Davies J.E."/>
            <person name="Mohn W.W."/>
            <person name="Eltis L.D."/>
        </authorList>
    </citation>
    <scope>NUCLEOTIDE SEQUENCE [LARGE SCALE GENOMIC DNA]</scope>
    <source>
        <strain evidence="7">RHA1</strain>
    </source>
</reference>
<dbReference type="InterPro" id="IPR036388">
    <property type="entry name" value="WH-like_DNA-bd_sf"/>
</dbReference>
<dbReference type="InterPro" id="IPR014757">
    <property type="entry name" value="Tscrpt_reg_IclR_C"/>
</dbReference>
<dbReference type="GO" id="GO:0003677">
    <property type="term" value="F:DNA binding"/>
    <property type="evidence" value="ECO:0007669"/>
    <property type="project" value="UniProtKB-KW"/>
</dbReference>
<evidence type="ECO:0000256" key="2">
    <source>
        <dbReference type="ARBA" id="ARBA00023125"/>
    </source>
</evidence>
<dbReference type="InterPro" id="IPR029016">
    <property type="entry name" value="GAF-like_dom_sf"/>
</dbReference>
<dbReference type="Pfam" id="PF09339">
    <property type="entry name" value="HTH_IclR"/>
    <property type="match status" value="1"/>
</dbReference>
<dbReference type="OrthoDB" id="5112988at2"/>
<keyword evidence="1" id="KW-0805">Transcription regulation</keyword>
<dbReference type="InterPro" id="IPR050707">
    <property type="entry name" value="HTH_MetabolicPath_Reg"/>
</dbReference>
<dbReference type="SUPFAM" id="SSF46785">
    <property type="entry name" value="Winged helix' DNA-binding domain"/>
    <property type="match status" value="1"/>
</dbReference>
<keyword evidence="2" id="KW-0238">DNA-binding</keyword>
<name>Q0SC73_RHOJR</name>
<feature type="domain" description="IclR-ED" evidence="5">
    <location>
        <begin position="83"/>
        <end position="262"/>
    </location>
</feature>
<evidence type="ECO:0000256" key="1">
    <source>
        <dbReference type="ARBA" id="ARBA00023015"/>
    </source>
</evidence>
<dbReference type="EMBL" id="CP000431">
    <property type="protein sequence ID" value="ABG94863.1"/>
    <property type="molecule type" value="Genomic_DNA"/>
</dbReference>